<evidence type="ECO:0000313" key="3">
    <source>
        <dbReference type="Proteomes" id="UP000649617"/>
    </source>
</evidence>
<dbReference type="Proteomes" id="UP000649617">
    <property type="component" value="Unassembled WGS sequence"/>
</dbReference>
<organism evidence="2 3">
    <name type="scientific">Symbiodinium pilosum</name>
    <name type="common">Dinoflagellate</name>
    <dbReference type="NCBI Taxonomy" id="2952"/>
    <lineage>
        <taxon>Eukaryota</taxon>
        <taxon>Sar</taxon>
        <taxon>Alveolata</taxon>
        <taxon>Dinophyceae</taxon>
        <taxon>Suessiales</taxon>
        <taxon>Symbiodiniaceae</taxon>
        <taxon>Symbiodinium</taxon>
    </lineage>
</organism>
<keyword evidence="3" id="KW-1185">Reference proteome</keyword>
<dbReference type="OrthoDB" id="626167at2759"/>
<protein>
    <submittedName>
        <fullName evidence="2">Uncharacterized protein</fullName>
    </submittedName>
</protein>
<feature type="compositionally biased region" description="Basic and acidic residues" evidence="1">
    <location>
        <begin position="489"/>
        <end position="500"/>
    </location>
</feature>
<sequence>MRTAFFDDEVIQSAYRYEHAFRKFYQHYATRERSASGGVTLTLEERAERAISARSIFRLARATRLIPDCLVPGEFQDVVNGLRFHSAARAAENRFFQEGRMLQREEDPKWHQPAEGMLSGEPRFFFPEMLEIFVAAAFHAPPRLYNEPVQDRVERLDEIFGDLLQLPRDDDARAFKADLYLKATLGVEDTQELTEDDMELAPQSLDEVLHAIDAELPVLVAKKDPHIPKPPPNVVDKLPLQPMTADERIDDMQRKNPGGKAVAGGKKKKGKKAKAPKQPKMREAFYGKIPVKWNQIQWLGKRPERPLPVIPPMWQTDSKAVMLQNLDDHINQQRDESRAVNTPSTGWVLRLQLIDEPLRAPVCSRSEEVTTLMEAALTSRRLRQYDVAMALLIRARKLWAQVEARQPRSAEWEDVQALVPTPSPWSSSADSTTPTLYRGFLDPRDPRASATPATAGGAFSREDEEDLDRTIFPDDLSRTQSKPLAIGRSRTEALPSREDLSAGLSENVEGEISSSALGRGRVRDRENSRRTRASRP</sequence>
<dbReference type="AlphaFoldDB" id="A0A812TQS5"/>
<comment type="caution">
    <text evidence="2">The sequence shown here is derived from an EMBL/GenBank/DDBJ whole genome shotgun (WGS) entry which is preliminary data.</text>
</comment>
<feature type="compositionally biased region" description="Basic and acidic residues" evidence="1">
    <location>
        <begin position="468"/>
        <end position="477"/>
    </location>
</feature>
<feature type="region of interest" description="Disordered" evidence="1">
    <location>
        <begin position="420"/>
        <end position="536"/>
    </location>
</feature>
<feature type="compositionally biased region" description="Polar residues" evidence="1">
    <location>
        <begin position="424"/>
        <end position="435"/>
    </location>
</feature>
<dbReference type="EMBL" id="CAJNIZ010032458">
    <property type="protein sequence ID" value="CAE7537664.1"/>
    <property type="molecule type" value="Genomic_DNA"/>
</dbReference>
<evidence type="ECO:0000313" key="2">
    <source>
        <dbReference type="EMBL" id="CAE7537664.1"/>
    </source>
</evidence>
<feature type="region of interest" description="Disordered" evidence="1">
    <location>
        <begin position="251"/>
        <end position="279"/>
    </location>
</feature>
<reference evidence="2" key="1">
    <citation type="submission" date="2021-02" db="EMBL/GenBank/DDBJ databases">
        <authorList>
            <person name="Dougan E. K."/>
            <person name="Rhodes N."/>
            <person name="Thang M."/>
            <person name="Chan C."/>
        </authorList>
    </citation>
    <scope>NUCLEOTIDE SEQUENCE</scope>
</reference>
<feature type="compositionally biased region" description="Low complexity" evidence="1">
    <location>
        <begin position="255"/>
        <end position="264"/>
    </location>
</feature>
<accession>A0A812TQS5</accession>
<gene>
    <name evidence="2" type="ORF">SPIL2461_LOCUS14217</name>
</gene>
<name>A0A812TQS5_SYMPI</name>
<proteinExistence type="predicted"/>
<evidence type="ECO:0000256" key="1">
    <source>
        <dbReference type="SAM" id="MobiDB-lite"/>
    </source>
</evidence>
<feature type="compositionally biased region" description="Basic residues" evidence="1">
    <location>
        <begin position="265"/>
        <end position="279"/>
    </location>
</feature>